<proteinExistence type="predicted"/>
<comment type="caution">
    <text evidence="3">The sequence shown here is derived from an EMBL/GenBank/DDBJ whole genome shotgun (WGS) entry which is preliminary data.</text>
</comment>
<keyword evidence="1" id="KW-0732">Signal</keyword>
<dbReference type="SUPFAM" id="SSF101148">
    <property type="entry name" value="Plant invertase/pectin methylesterase inhibitor"/>
    <property type="match status" value="1"/>
</dbReference>
<feature type="chain" id="PRO_5025560130" description="Pectinesterase inhibitor domain-containing protein" evidence="1">
    <location>
        <begin position="27"/>
        <end position="184"/>
    </location>
</feature>
<keyword evidence="4" id="KW-1185">Reference proteome</keyword>
<dbReference type="InterPro" id="IPR035513">
    <property type="entry name" value="Invertase/methylesterase_inhib"/>
</dbReference>
<dbReference type="InterPro" id="IPR006501">
    <property type="entry name" value="Pectinesterase_inhib_dom"/>
</dbReference>
<dbReference type="Gene3D" id="1.20.140.40">
    <property type="entry name" value="Invertase/pectin methylesterase inhibitor family protein"/>
    <property type="match status" value="1"/>
</dbReference>
<reference evidence="3" key="1">
    <citation type="submission" date="2019-09" db="EMBL/GenBank/DDBJ databases">
        <title>Draft genome information of white flower Hibiscus syriacus.</title>
        <authorList>
            <person name="Kim Y.-M."/>
        </authorList>
    </citation>
    <scope>NUCLEOTIDE SEQUENCE [LARGE SCALE GENOMIC DNA]</scope>
    <source>
        <strain evidence="3">YM2019G1</strain>
    </source>
</reference>
<dbReference type="EMBL" id="VEPZ02000817">
    <property type="protein sequence ID" value="KAE8718025.1"/>
    <property type="molecule type" value="Genomic_DNA"/>
</dbReference>
<gene>
    <name evidence="3" type="ORF">F3Y22_tig00110020pilonHSYRG00466</name>
</gene>
<evidence type="ECO:0000313" key="4">
    <source>
        <dbReference type="Proteomes" id="UP000436088"/>
    </source>
</evidence>
<evidence type="ECO:0000259" key="2">
    <source>
        <dbReference type="Pfam" id="PF04043"/>
    </source>
</evidence>
<sequence>MNPIANNVALVLSFFICLSFFPSLNAAPDVSKICEKLRHKDLCMSSYQESYIGRYLPDTARPEVIASIIIKIVVNNASDVSRNLKTTVLEGPKPLTPEVKAKYGICDHEVVTAMKELDKLRTAMEIRNRDAEKYNMKSAVANVENCEKELTSVEAQLPDKQQFDEVIVLKQMLENVEDLVKNLG</sequence>
<dbReference type="NCBIfam" id="TIGR01614">
    <property type="entry name" value="PME_inhib"/>
    <property type="match status" value="1"/>
</dbReference>
<protein>
    <recommendedName>
        <fullName evidence="2">Pectinesterase inhibitor domain-containing protein</fullName>
    </recommendedName>
</protein>
<dbReference type="AlphaFoldDB" id="A0A6A3BNW6"/>
<accession>A0A6A3BNW6</accession>
<dbReference type="Pfam" id="PF04043">
    <property type="entry name" value="PMEI"/>
    <property type="match status" value="1"/>
</dbReference>
<feature type="domain" description="Pectinesterase inhibitor" evidence="2">
    <location>
        <begin position="30"/>
        <end position="175"/>
    </location>
</feature>
<feature type="signal peptide" evidence="1">
    <location>
        <begin position="1"/>
        <end position="26"/>
    </location>
</feature>
<dbReference type="Proteomes" id="UP000436088">
    <property type="component" value="Unassembled WGS sequence"/>
</dbReference>
<dbReference type="GO" id="GO:0004857">
    <property type="term" value="F:enzyme inhibitor activity"/>
    <property type="evidence" value="ECO:0007669"/>
    <property type="project" value="InterPro"/>
</dbReference>
<name>A0A6A3BNW6_HIBSY</name>
<organism evidence="3 4">
    <name type="scientific">Hibiscus syriacus</name>
    <name type="common">Rose of Sharon</name>
    <dbReference type="NCBI Taxonomy" id="106335"/>
    <lineage>
        <taxon>Eukaryota</taxon>
        <taxon>Viridiplantae</taxon>
        <taxon>Streptophyta</taxon>
        <taxon>Embryophyta</taxon>
        <taxon>Tracheophyta</taxon>
        <taxon>Spermatophyta</taxon>
        <taxon>Magnoliopsida</taxon>
        <taxon>eudicotyledons</taxon>
        <taxon>Gunneridae</taxon>
        <taxon>Pentapetalae</taxon>
        <taxon>rosids</taxon>
        <taxon>malvids</taxon>
        <taxon>Malvales</taxon>
        <taxon>Malvaceae</taxon>
        <taxon>Malvoideae</taxon>
        <taxon>Hibiscus</taxon>
    </lineage>
</organism>
<evidence type="ECO:0000313" key="3">
    <source>
        <dbReference type="EMBL" id="KAE8718025.1"/>
    </source>
</evidence>
<evidence type="ECO:0000256" key="1">
    <source>
        <dbReference type="SAM" id="SignalP"/>
    </source>
</evidence>